<sequence>MMDVPLDDIEKRFWSALEFRICAEFAGFDDKGLRSHWCDGLIPEEYDLGAEEPCVRGTAYCGPSGQDLWRFTLLIGSGTKSSAEIDWISLLPSEDVTGWLSPHAREKTMILDPHSAYPD</sequence>
<keyword evidence="2" id="KW-1185">Reference proteome</keyword>
<comment type="caution">
    <text evidence="1">The sequence shown here is derived from an EMBL/GenBank/DDBJ whole genome shotgun (WGS) entry which is preliminary data.</text>
</comment>
<reference evidence="1" key="1">
    <citation type="submission" date="2021-01" db="EMBL/GenBank/DDBJ databases">
        <title>Whole genome shotgun sequence of Virgisporangium aurantiacum NBRC 16421.</title>
        <authorList>
            <person name="Komaki H."/>
            <person name="Tamura T."/>
        </authorList>
    </citation>
    <scope>NUCLEOTIDE SEQUENCE</scope>
    <source>
        <strain evidence="1">NBRC 16421</strain>
    </source>
</reference>
<evidence type="ECO:0000313" key="2">
    <source>
        <dbReference type="Proteomes" id="UP000612585"/>
    </source>
</evidence>
<dbReference type="EMBL" id="BOPG01000103">
    <property type="protein sequence ID" value="GIJ63815.1"/>
    <property type="molecule type" value="Genomic_DNA"/>
</dbReference>
<dbReference type="Proteomes" id="UP000612585">
    <property type="component" value="Unassembled WGS sequence"/>
</dbReference>
<gene>
    <name evidence="1" type="ORF">Vau01_113310</name>
</gene>
<dbReference type="RefSeq" id="WP_204011121.1">
    <property type="nucleotide sequence ID" value="NZ_BOPG01000103.1"/>
</dbReference>
<protein>
    <submittedName>
        <fullName evidence="1">Uncharacterized protein</fullName>
    </submittedName>
</protein>
<proteinExistence type="predicted"/>
<dbReference type="AlphaFoldDB" id="A0A8J3ZLX3"/>
<evidence type="ECO:0000313" key="1">
    <source>
        <dbReference type="EMBL" id="GIJ63815.1"/>
    </source>
</evidence>
<accession>A0A8J3ZLX3</accession>
<organism evidence="1 2">
    <name type="scientific">Virgisporangium aurantiacum</name>
    <dbReference type="NCBI Taxonomy" id="175570"/>
    <lineage>
        <taxon>Bacteria</taxon>
        <taxon>Bacillati</taxon>
        <taxon>Actinomycetota</taxon>
        <taxon>Actinomycetes</taxon>
        <taxon>Micromonosporales</taxon>
        <taxon>Micromonosporaceae</taxon>
        <taxon>Virgisporangium</taxon>
    </lineage>
</organism>
<name>A0A8J3ZLX3_9ACTN</name>